<keyword evidence="8" id="KW-0812">Transmembrane</keyword>
<dbReference type="SMART" id="SM00028">
    <property type="entry name" value="TPR"/>
    <property type="match status" value="5"/>
</dbReference>
<feature type="compositionally biased region" description="Gly residues" evidence="7">
    <location>
        <begin position="944"/>
        <end position="957"/>
    </location>
</feature>
<dbReference type="Pfam" id="PF00069">
    <property type="entry name" value="Pkinase"/>
    <property type="match status" value="1"/>
</dbReference>
<evidence type="ECO:0000313" key="10">
    <source>
        <dbReference type="EMBL" id="QDT61455.1"/>
    </source>
</evidence>
<feature type="region of interest" description="Disordered" evidence="7">
    <location>
        <begin position="221"/>
        <end position="245"/>
    </location>
</feature>
<dbReference type="InterPro" id="IPR019734">
    <property type="entry name" value="TPR_rpt"/>
</dbReference>
<evidence type="ECO:0000256" key="1">
    <source>
        <dbReference type="ARBA" id="ARBA00022679"/>
    </source>
</evidence>
<dbReference type="EC" id="2.7.11.1" evidence="10"/>
<dbReference type="PANTHER" id="PTHR43289">
    <property type="entry name" value="MITOGEN-ACTIVATED PROTEIN KINASE KINASE KINASE 20-RELATED"/>
    <property type="match status" value="1"/>
</dbReference>
<feature type="region of interest" description="Disordered" evidence="7">
    <location>
        <begin position="1"/>
        <end position="44"/>
    </location>
</feature>
<dbReference type="Proteomes" id="UP000315003">
    <property type="component" value="Chromosome"/>
</dbReference>
<dbReference type="InterPro" id="IPR000719">
    <property type="entry name" value="Prot_kinase_dom"/>
</dbReference>
<feature type="binding site" evidence="6">
    <location>
        <position position="154"/>
    </location>
    <ligand>
        <name>ATP</name>
        <dbReference type="ChEBI" id="CHEBI:30616"/>
    </ligand>
</feature>
<evidence type="ECO:0000259" key="9">
    <source>
        <dbReference type="PROSITE" id="PS50011"/>
    </source>
</evidence>
<evidence type="ECO:0000313" key="11">
    <source>
        <dbReference type="Proteomes" id="UP000315003"/>
    </source>
</evidence>
<keyword evidence="3 10" id="KW-0418">Kinase</keyword>
<evidence type="ECO:0000256" key="6">
    <source>
        <dbReference type="PROSITE-ProRule" id="PRU10141"/>
    </source>
</evidence>
<dbReference type="PROSITE" id="PS00108">
    <property type="entry name" value="PROTEIN_KINASE_ST"/>
    <property type="match status" value="1"/>
</dbReference>
<dbReference type="Pfam" id="PF13424">
    <property type="entry name" value="TPR_12"/>
    <property type="match status" value="1"/>
</dbReference>
<proteinExistence type="predicted"/>
<dbReference type="SUPFAM" id="SSF48452">
    <property type="entry name" value="TPR-like"/>
    <property type="match status" value="1"/>
</dbReference>
<dbReference type="OrthoDB" id="6111975at2"/>
<gene>
    <name evidence="10" type="primary">prkC_13</name>
    <name evidence="10" type="ORF">SV7mr_39910</name>
</gene>
<keyword evidence="4 6" id="KW-0067">ATP-binding</keyword>
<accession>A0A517SZ76</accession>
<dbReference type="PROSITE" id="PS00107">
    <property type="entry name" value="PROTEIN_KINASE_ATP"/>
    <property type="match status" value="1"/>
</dbReference>
<keyword evidence="1 10" id="KW-0808">Transferase</keyword>
<dbReference type="PROSITE" id="PS50005">
    <property type="entry name" value="TPR"/>
    <property type="match status" value="2"/>
</dbReference>
<dbReference type="PROSITE" id="PS50011">
    <property type="entry name" value="PROTEIN_KINASE_DOM"/>
    <property type="match status" value="1"/>
</dbReference>
<dbReference type="GO" id="GO:0004674">
    <property type="term" value="F:protein serine/threonine kinase activity"/>
    <property type="evidence" value="ECO:0007669"/>
    <property type="project" value="UniProtKB-EC"/>
</dbReference>
<dbReference type="InterPro" id="IPR017441">
    <property type="entry name" value="Protein_kinase_ATP_BS"/>
</dbReference>
<dbReference type="SMART" id="SM00220">
    <property type="entry name" value="S_TKc"/>
    <property type="match status" value="1"/>
</dbReference>
<evidence type="ECO:0000256" key="2">
    <source>
        <dbReference type="ARBA" id="ARBA00022741"/>
    </source>
</evidence>
<dbReference type="InterPro" id="IPR011990">
    <property type="entry name" value="TPR-like_helical_dom_sf"/>
</dbReference>
<keyword evidence="11" id="KW-1185">Reference proteome</keyword>
<feature type="compositionally biased region" description="Basic and acidic residues" evidence="7">
    <location>
        <begin position="13"/>
        <end position="22"/>
    </location>
</feature>
<dbReference type="Gene3D" id="1.25.40.10">
    <property type="entry name" value="Tetratricopeptide repeat domain"/>
    <property type="match status" value="2"/>
</dbReference>
<dbReference type="PANTHER" id="PTHR43289:SF34">
    <property type="entry name" value="SERINE_THREONINE-PROTEIN KINASE YBDM-RELATED"/>
    <property type="match status" value="1"/>
</dbReference>
<dbReference type="SUPFAM" id="SSF56112">
    <property type="entry name" value="Protein kinase-like (PK-like)"/>
    <property type="match status" value="1"/>
</dbReference>
<feature type="repeat" description="TPR" evidence="5">
    <location>
        <begin position="631"/>
        <end position="664"/>
    </location>
</feature>
<evidence type="ECO:0000256" key="3">
    <source>
        <dbReference type="ARBA" id="ARBA00022777"/>
    </source>
</evidence>
<protein>
    <submittedName>
        <fullName evidence="10">Serine/threonine-protein kinase PrkC</fullName>
        <ecNumber evidence="10">2.7.11.1</ecNumber>
    </submittedName>
</protein>
<feature type="compositionally biased region" description="Polar residues" evidence="7">
    <location>
        <begin position="222"/>
        <end position="238"/>
    </location>
</feature>
<keyword evidence="5" id="KW-0802">TPR repeat</keyword>
<name>A0A517SZ76_9BACT</name>
<feature type="transmembrane region" description="Helical" evidence="8">
    <location>
        <begin position="440"/>
        <end position="462"/>
    </location>
</feature>
<feature type="compositionally biased region" description="Low complexity" evidence="7">
    <location>
        <begin position="25"/>
        <end position="38"/>
    </location>
</feature>
<evidence type="ECO:0000256" key="7">
    <source>
        <dbReference type="SAM" id="MobiDB-lite"/>
    </source>
</evidence>
<evidence type="ECO:0000256" key="8">
    <source>
        <dbReference type="SAM" id="Phobius"/>
    </source>
</evidence>
<dbReference type="RefSeq" id="WP_145275549.1">
    <property type="nucleotide sequence ID" value="NZ_CP036272.1"/>
</dbReference>
<organism evidence="10 11">
    <name type="scientific">Stieleria bergensis</name>
    <dbReference type="NCBI Taxonomy" id="2528025"/>
    <lineage>
        <taxon>Bacteria</taxon>
        <taxon>Pseudomonadati</taxon>
        <taxon>Planctomycetota</taxon>
        <taxon>Planctomycetia</taxon>
        <taxon>Pirellulales</taxon>
        <taxon>Pirellulaceae</taxon>
        <taxon>Stieleria</taxon>
    </lineage>
</organism>
<feature type="compositionally biased region" description="Gly residues" evidence="7">
    <location>
        <begin position="925"/>
        <end position="935"/>
    </location>
</feature>
<dbReference type="EMBL" id="CP036272">
    <property type="protein sequence ID" value="QDT61455.1"/>
    <property type="molecule type" value="Genomic_DNA"/>
</dbReference>
<feature type="domain" description="Protein kinase" evidence="9">
    <location>
        <begin position="125"/>
        <end position="413"/>
    </location>
</feature>
<keyword evidence="8" id="KW-0472">Membrane</keyword>
<dbReference type="CDD" id="cd14014">
    <property type="entry name" value="STKc_PknB_like"/>
    <property type="match status" value="1"/>
</dbReference>
<feature type="region of interest" description="Disordered" evidence="7">
    <location>
        <begin position="878"/>
        <end position="1020"/>
    </location>
</feature>
<evidence type="ECO:0000256" key="4">
    <source>
        <dbReference type="ARBA" id="ARBA00022840"/>
    </source>
</evidence>
<feature type="compositionally biased region" description="Low complexity" evidence="7">
    <location>
        <begin position="901"/>
        <end position="924"/>
    </location>
</feature>
<dbReference type="InterPro" id="IPR008271">
    <property type="entry name" value="Ser/Thr_kinase_AS"/>
</dbReference>
<evidence type="ECO:0000256" key="5">
    <source>
        <dbReference type="PROSITE-ProRule" id="PRU00339"/>
    </source>
</evidence>
<keyword evidence="2 6" id="KW-0547">Nucleotide-binding</keyword>
<feature type="compositionally biased region" description="Polar residues" evidence="7">
    <location>
        <begin position="995"/>
        <end position="1004"/>
    </location>
</feature>
<feature type="repeat" description="TPR" evidence="5">
    <location>
        <begin position="584"/>
        <end position="617"/>
    </location>
</feature>
<dbReference type="Gene3D" id="1.10.510.10">
    <property type="entry name" value="Transferase(Phosphotransferase) domain 1"/>
    <property type="match status" value="1"/>
</dbReference>
<sequence>MRTTNRTDLTTDGQKDATRIESPESQAGSTSSQAAGSSGDNGLTADQQQRLSDLLDQYLVALEQGQAFDVRAAIEDNLDIAETFESYLRKLDQLYGVALADGVNQADAAAHVPANPESLKRLGDFELLKIIGRGGMGIVYEATQEGLDRRVAVKLLPLSSTLDSIQVARFKNEARAAGLLSHPNIVPVYSIGSDQGLYYYVMQLIDGVSLDSWVRAKVESGNEPSVASENTASENSAPPESGRQDVDWQGIVGWASDTAKALHEAHVNGVIHRDIKPSNLILDRQGKIWVTDFGLARGLADLSLTGSGDMLGTIRYMSPEQASGKSALVDGRCDVYSLAVTLYELLTLRPAFDADTATEVIRQIDNQTSTPLLKLRPDLPRDLATVISKGMEKQRDARYETAAEFAEDLQNVLHGRPTVARPPSMLDHVSLFAARYRSAALVLVSFMVLATLGLSIATMTFADLKGKAENSAHNAKLKERMAREAVDSLALVTAERLAGIPAASEIRKELLEDTLAFYQRFITTPEDDSILRTDMALALGKMGRLERELGDDNAALEHLHQSEKMLQELLEADSSNLSLQLNESVNQDNLGEIYARRGQYEQATQYYANALATQQRLNHQGDDSEIKRCLATTLNNLGLLQTQQGDEAKAFERFQDALDALGEDSDRGLEVRILRNLSTLNQNRDPLRAVEDAKRAQAIHKVLREQKVDDLDVTNDYVVTLIHVAAAQYNAGQFNQAIETDLDAVELAHELNSRQSDRPDYLRNLVATMNHLALSRASLGDRLHATNDFLVALRRARELVKVAPDHPESYSILADTLSNVGKIYDAQNMFLKADPYFLEAAEVIEKAIEKSPQVTRYQKEREQHVAKLDEEWFDAESEVWPPKQAAKPRRSLERSFGPGGPRFDFGPRNEFGPGNGFGPSNEFGPGNGFGPGSEFGPGRVFPPGGRGPEGRGPGRMGPEGRAPNRLGPEGRGPEGRGPEGRGPGRIGPVRPGLTGPNQQLGPPNQTSPPSVPETPAKSTD</sequence>
<keyword evidence="8" id="KW-1133">Transmembrane helix</keyword>
<dbReference type="GO" id="GO:0005524">
    <property type="term" value="F:ATP binding"/>
    <property type="evidence" value="ECO:0007669"/>
    <property type="project" value="UniProtKB-UniRule"/>
</dbReference>
<dbReference type="Gene3D" id="3.30.200.20">
    <property type="entry name" value="Phosphorylase Kinase, domain 1"/>
    <property type="match status" value="1"/>
</dbReference>
<feature type="compositionally biased region" description="Polar residues" evidence="7">
    <location>
        <begin position="1"/>
        <end position="12"/>
    </location>
</feature>
<reference evidence="10 11" key="1">
    <citation type="submission" date="2019-02" db="EMBL/GenBank/DDBJ databases">
        <title>Deep-cultivation of Planctomycetes and their phenomic and genomic characterization uncovers novel biology.</title>
        <authorList>
            <person name="Wiegand S."/>
            <person name="Jogler M."/>
            <person name="Boedeker C."/>
            <person name="Pinto D."/>
            <person name="Vollmers J."/>
            <person name="Rivas-Marin E."/>
            <person name="Kohn T."/>
            <person name="Peeters S.H."/>
            <person name="Heuer A."/>
            <person name="Rast P."/>
            <person name="Oberbeckmann S."/>
            <person name="Bunk B."/>
            <person name="Jeske O."/>
            <person name="Meyerdierks A."/>
            <person name="Storesund J.E."/>
            <person name="Kallscheuer N."/>
            <person name="Luecker S."/>
            <person name="Lage O.M."/>
            <person name="Pohl T."/>
            <person name="Merkel B.J."/>
            <person name="Hornburger P."/>
            <person name="Mueller R.-W."/>
            <person name="Bruemmer F."/>
            <person name="Labrenz M."/>
            <person name="Spormann A.M."/>
            <person name="Op den Camp H."/>
            <person name="Overmann J."/>
            <person name="Amann R."/>
            <person name="Jetten M.S.M."/>
            <person name="Mascher T."/>
            <person name="Medema M.H."/>
            <person name="Devos D.P."/>
            <person name="Kaster A.-K."/>
            <person name="Ovreas L."/>
            <person name="Rohde M."/>
            <person name="Galperin M.Y."/>
            <person name="Jogler C."/>
        </authorList>
    </citation>
    <scope>NUCLEOTIDE SEQUENCE [LARGE SCALE GENOMIC DNA]</scope>
    <source>
        <strain evidence="10 11">SV_7m_r</strain>
    </source>
</reference>
<dbReference type="InterPro" id="IPR011009">
    <property type="entry name" value="Kinase-like_dom_sf"/>
</dbReference>
<dbReference type="AlphaFoldDB" id="A0A517SZ76"/>